<evidence type="ECO:0000313" key="3">
    <source>
        <dbReference type="Proteomes" id="UP001497482"/>
    </source>
</evidence>
<name>A0AAV2LA42_KNICA</name>
<evidence type="ECO:0000313" key="2">
    <source>
        <dbReference type="EMBL" id="CAL1598326.1"/>
    </source>
</evidence>
<keyword evidence="3" id="KW-1185">Reference proteome</keyword>
<sequence length="94" mass="10135">MEIQSGNGEEPASAVSAPRGLVSHTPSRPQVEAADSPVLTEDPQATKLIERFDIQLDSLKRMFEKPALANSWHSSTPAACALCCWPGDIQHPVI</sequence>
<proteinExistence type="predicted"/>
<reference evidence="2 3" key="1">
    <citation type="submission" date="2024-04" db="EMBL/GenBank/DDBJ databases">
        <authorList>
            <person name="Waldvogel A.-M."/>
            <person name="Schoenle A."/>
        </authorList>
    </citation>
    <scope>NUCLEOTIDE SEQUENCE [LARGE SCALE GENOMIC DNA]</scope>
</reference>
<organism evidence="2 3">
    <name type="scientific">Knipowitschia caucasica</name>
    <name type="common">Caucasian dwarf goby</name>
    <name type="synonym">Pomatoschistus caucasicus</name>
    <dbReference type="NCBI Taxonomy" id="637954"/>
    <lineage>
        <taxon>Eukaryota</taxon>
        <taxon>Metazoa</taxon>
        <taxon>Chordata</taxon>
        <taxon>Craniata</taxon>
        <taxon>Vertebrata</taxon>
        <taxon>Euteleostomi</taxon>
        <taxon>Actinopterygii</taxon>
        <taxon>Neopterygii</taxon>
        <taxon>Teleostei</taxon>
        <taxon>Neoteleostei</taxon>
        <taxon>Acanthomorphata</taxon>
        <taxon>Gobiaria</taxon>
        <taxon>Gobiiformes</taxon>
        <taxon>Gobioidei</taxon>
        <taxon>Gobiidae</taxon>
        <taxon>Gobiinae</taxon>
        <taxon>Knipowitschia</taxon>
    </lineage>
</organism>
<dbReference type="EMBL" id="OZ035844">
    <property type="protein sequence ID" value="CAL1598326.1"/>
    <property type="molecule type" value="Genomic_DNA"/>
</dbReference>
<protein>
    <submittedName>
        <fullName evidence="2">Uncharacterized protein</fullName>
    </submittedName>
</protein>
<accession>A0AAV2LA42</accession>
<gene>
    <name evidence="2" type="ORF">KC01_LOCUS26729</name>
</gene>
<evidence type="ECO:0000256" key="1">
    <source>
        <dbReference type="SAM" id="MobiDB-lite"/>
    </source>
</evidence>
<feature type="region of interest" description="Disordered" evidence="1">
    <location>
        <begin position="1"/>
        <end position="42"/>
    </location>
</feature>
<dbReference type="Proteomes" id="UP001497482">
    <property type="component" value="Chromosome 22"/>
</dbReference>
<dbReference type="AlphaFoldDB" id="A0AAV2LA42"/>